<dbReference type="SUPFAM" id="SSF48726">
    <property type="entry name" value="Immunoglobulin"/>
    <property type="match status" value="1"/>
</dbReference>
<dbReference type="Gene3D" id="3.30.500.10">
    <property type="entry name" value="MHC class I-like antigen recognition-like"/>
    <property type="match status" value="1"/>
</dbReference>
<keyword evidence="4" id="KW-0812">Transmembrane</keyword>
<dbReference type="InterPro" id="IPR007110">
    <property type="entry name" value="Ig-like_dom"/>
</dbReference>
<dbReference type="InterPro" id="IPR001039">
    <property type="entry name" value="MHC_I_a_a1/a2"/>
</dbReference>
<keyword evidence="1" id="KW-0325">Glycoprotein</keyword>
<dbReference type="EMBL" id="FJ372720">
    <property type="protein sequence ID" value="ACI88824.1"/>
    <property type="molecule type" value="mRNA"/>
</dbReference>
<keyword evidence="5" id="KW-0732">Signal</keyword>
<feature type="chain" id="PRO_5002848723" evidence="5">
    <location>
        <begin position="18"/>
        <end position="353"/>
    </location>
</feature>
<dbReference type="GO" id="GO:0005615">
    <property type="term" value="C:extracellular space"/>
    <property type="evidence" value="ECO:0007669"/>
    <property type="project" value="TreeGrafter"/>
</dbReference>
<protein>
    <submittedName>
        <fullName evidence="7">MHC class I alpha antigen</fullName>
    </submittedName>
</protein>
<keyword evidence="4" id="KW-1133">Transmembrane helix</keyword>
<feature type="signal peptide" evidence="5">
    <location>
        <begin position="1"/>
        <end position="17"/>
    </location>
</feature>
<evidence type="ECO:0000256" key="5">
    <source>
        <dbReference type="SAM" id="SignalP"/>
    </source>
</evidence>
<dbReference type="InterPro" id="IPR037055">
    <property type="entry name" value="MHC_I-like_Ag-recog_sf"/>
</dbReference>
<dbReference type="GO" id="GO:0009897">
    <property type="term" value="C:external side of plasma membrane"/>
    <property type="evidence" value="ECO:0007669"/>
    <property type="project" value="TreeGrafter"/>
</dbReference>
<accession>B6VC67</accession>
<dbReference type="InterPro" id="IPR036179">
    <property type="entry name" value="Ig-like_dom_sf"/>
</dbReference>
<comment type="similarity">
    <text evidence="2">Belongs to the MHC class I family.</text>
</comment>
<reference evidence="7" key="1">
    <citation type="journal article" date="2011" name="Fish Physiol. Biochem.">
        <title>Molecular cloning, genomic structure and expression analysis of major histocompatibility complex class I? gene of half-smooth tongue sole (Cynoglossus semilaevis).</title>
        <authorList>
            <person name="Xu T.J."/>
            <person name="Chen S.L."/>
        </authorList>
    </citation>
    <scope>NUCLEOTIDE SEQUENCE</scope>
</reference>
<evidence type="ECO:0000313" key="7">
    <source>
        <dbReference type="EMBL" id="ACI88824.1"/>
    </source>
</evidence>
<proteinExistence type="evidence at transcript level"/>
<dbReference type="SMART" id="SM00407">
    <property type="entry name" value="IGc1"/>
    <property type="match status" value="1"/>
</dbReference>
<evidence type="ECO:0000256" key="2">
    <source>
        <dbReference type="RuleBase" id="RU004439"/>
    </source>
</evidence>
<keyword evidence="4" id="KW-0472">Membrane</keyword>
<evidence type="ECO:0000256" key="3">
    <source>
        <dbReference type="SAM" id="MobiDB-lite"/>
    </source>
</evidence>
<dbReference type="InterPro" id="IPR011161">
    <property type="entry name" value="MHC_I-like_Ag-recog"/>
</dbReference>
<evidence type="ECO:0000256" key="1">
    <source>
        <dbReference type="ARBA" id="ARBA00023180"/>
    </source>
</evidence>
<evidence type="ECO:0000256" key="4">
    <source>
        <dbReference type="SAM" id="Phobius"/>
    </source>
</evidence>
<dbReference type="InterPro" id="IPR050208">
    <property type="entry name" value="MHC_class-I_related"/>
</dbReference>
<dbReference type="PRINTS" id="PR01638">
    <property type="entry name" value="MHCCLASSI"/>
</dbReference>
<dbReference type="InterPro" id="IPR003597">
    <property type="entry name" value="Ig_C1-set"/>
</dbReference>
<dbReference type="Pfam" id="PF00129">
    <property type="entry name" value="MHC_I"/>
    <property type="match status" value="1"/>
</dbReference>
<dbReference type="InterPro" id="IPR011162">
    <property type="entry name" value="MHC_I/II-like_Ag-recog"/>
</dbReference>
<feature type="transmembrane region" description="Helical" evidence="4">
    <location>
        <begin position="307"/>
        <end position="328"/>
    </location>
</feature>
<dbReference type="PANTHER" id="PTHR16675:SF237">
    <property type="entry name" value="MHC CLASS I ANTIGEN TRANSCRIPT VARIANT 1-RELATED"/>
    <property type="match status" value="1"/>
</dbReference>
<feature type="domain" description="Ig-like" evidence="6">
    <location>
        <begin position="200"/>
        <end position="287"/>
    </location>
</feature>
<organism evidence="7">
    <name type="scientific">Cynoglossus semilaevis</name>
    <name type="common">Tongue sole</name>
    <dbReference type="NCBI Taxonomy" id="244447"/>
    <lineage>
        <taxon>Eukaryota</taxon>
        <taxon>Metazoa</taxon>
        <taxon>Chordata</taxon>
        <taxon>Craniata</taxon>
        <taxon>Vertebrata</taxon>
        <taxon>Euteleostomi</taxon>
        <taxon>Actinopterygii</taxon>
        <taxon>Neopterygii</taxon>
        <taxon>Teleostei</taxon>
        <taxon>Neoteleostei</taxon>
        <taxon>Acanthomorphata</taxon>
        <taxon>Carangaria</taxon>
        <taxon>Pleuronectiformes</taxon>
        <taxon>Pleuronectoidei</taxon>
        <taxon>Cynoglossidae</taxon>
        <taxon>Cynoglossinae</taxon>
        <taxon>Cynoglossus</taxon>
    </lineage>
</organism>
<dbReference type="InterPro" id="IPR013783">
    <property type="entry name" value="Ig-like_fold"/>
</dbReference>
<sequence length="353" mass="40787">MKMFLLLFLLGINGGGARLHTLKYFETASSQVSNFPEFVSVGYVDDDQISHYDSNTMRAEPKQIWMKENTDQQYWERQTRNSLNNQHINKISIETAKQRFNQTGGVHMFQYMYGCQLDDETGEVDGYRQIGYDGEDFIVYDLKTETWIAASPQAVFTENKWENDKGLMSRRKYYTTQFCPDWLKKYVEYGRSSLLRTVLPSVSLLQKSPSSPVTCHATGFYPNRAMLFWRRDGEELHEDVEHGETLPNHDGTFQMSSELRLSSVSPEDWGKYECVFQLSGVEEDLVTRLDPEKILSNRVKPLDSTTIIIISIIFIIFMVLAVVGFLVYRRVKKDKPSPPSVSSSEEQQLNVHE</sequence>
<feature type="region of interest" description="Disordered" evidence="3">
    <location>
        <begin position="334"/>
        <end position="353"/>
    </location>
</feature>
<dbReference type="PANTHER" id="PTHR16675">
    <property type="entry name" value="MHC CLASS I-RELATED"/>
    <property type="match status" value="1"/>
</dbReference>
<dbReference type="Pfam" id="PF07654">
    <property type="entry name" value="C1-set"/>
    <property type="match status" value="1"/>
</dbReference>
<dbReference type="GO" id="GO:0006955">
    <property type="term" value="P:immune response"/>
    <property type="evidence" value="ECO:0007669"/>
    <property type="project" value="TreeGrafter"/>
</dbReference>
<dbReference type="CDD" id="cd07698">
    <property type="entry name" value="IgC1_MHC_I_alpha3"/>
    <property type="match status" value="1"/>
</dbReference>
<dbReference type="FunFam" id="3.30.500.10:FF:000001">
    <property type="entry name" value="H-2 class I histocompatibility antigen, alpha chain"/>
    <property type="match status" value="1"/>
</dbReference>
<dbReference type="FunFam" id="2.60.40.10:FF:000943">
    <property type="entry name" value="Classical MHC class I molecule, alpha-chain"/>
    <property type="match status" value="1"/>
</dbReference>
<dbReference type="AlphaFoldDB" id="B6VC67"/>
<dbReference type="SUPFAM" id="SSF54452">
    <property type="entry name" value="MHC antigen-recognition domain"/>
    <property type="match status" value="1"/>
</dbReference>
<name>B6VC67_CYNSE</name>
<evidence type="ECO:0000259" key="6">
    <source>
        <dbReference type="PROSITE" id="PS50835"/>
    </source>
</evidence>
<dbReference type="Gene3D" id="2.60.40.10">
    <property type="entry name" value="Immunoglobulins"/>
    <property type="match status" value="1"/>
</dbReference>
<dbReference type="PROSITE" id="PS50835">
    <property type="entry name" value="IG_LIKE"/>
    <property type="match status" value="1"/>
</dbReference>